<sequence>MDKPVTESFADPRNSRRDRLDRDQRGERYLSSRERIHITFRDERPPPVLSRGGHYNQRPRISMDYDDLERSQPSGSSFVDRRNLRRMGASDGGPSSELEYSHEVDRHMYRSRDNRYRSHDDSSRSDPRYPTNSASYGYDERMYSNRDQDRYSARNIYPNDRDRDRSWPRRERRPSRERHYERENERERLSRDYSQHRNNNVPPPYFDRDGQHDPTNSRDFPFRRRPYFREGELELDRINPPRFSVQIPTNIRREYNNRSTSPTRSSITSSSSSLSKHQSISPKLKSLSGNSEEISPHHVEQEINQNSQNSSIQHSDRIEENENFNYPKEQKRGWSGWRSIDQGEPDLVEGDISLQGEGEGEANVTEVNDDNELPESKIDLIAVETTPPSKLDETDLISVKLNEPKSKDDHQEHSINDMEISSMPTNEDIKNLNEDLTINTPNTSPKELELPIVSCNSNSQRTELINALGREIEQIEEDLDKWNHIYNKKKEKITKRVEKEREEREKCKKEKENLKEKCKEEQRVKRAAEDRALCVNQDENENKEIKVQIQKKRRKSKKKHVFRNNKRRALDQKSTKKIAEGISNINDTEESNIHSKRLEVKTNEEEIKKIYKDLFDGVGLVESRPALIKSFNLKKKEEDCTRKSGRFSKNDYVNSEAAVEEIAKQILKEAEQERRAAPVPPMIIGEKNRHYAKFINNNNIVRDPVSFYGFNKDPGEKWTPEEHVVFMRQFKFTPKSKKIEIYKELKKAYSLNKNGSKVKEEFGKSTNNRNTVVKQSPKKRKAPLIATESDHQQRTDNNLPERRNNMRENSVGNNCVEIYNKEDDLTENDQNQLVTEEIINKIEIEEQADDDYSLKSQSTSIPLISSIATMDPPLPTNNQNFQQNITDVEDAAHALTLLAQLPITENTQKSMQKGGKNKSKQYDHPTRARNLSIEENVPTKKKITSSYWNKSDVEKFNNSLNQYGTNFKKISEILETKSETQVKNYYEKHIASGVIPKTVESRSETLAHLETSPSISTTHTPQPVVQTSSDINTEQQTFNNNGNYFNNNRSDTQPQVEPPHKSVTSPSINYNRSSSPQSSVKSAISHLLNPSTDDNISHDWFNGDQSSDNPMVIDVDAEESRPPEIMSSVVNQPTPIQFIPVTQSTQPNQSLNQSHIPKYFMPTISNSQQSQNIPQHRQGWVEQNQFRQSNSLPQAYYSSNTPPPPPPHHSVQPQGPNNMAPNNINTNSLAPSNLSPNSMSPTTPASMYLPPTNPIYPYQYSSLIVPDSSSQNRSSGQLVTGSNTVNQHSPGRGTYPTTSTYLPRGGAPVFENYNNVSPNVPSIITSPTPPPLDNVQIRQSNYVVPQHQVDLYKFL</sequence>
<feature type="compositionally biased region" description="Basic and acidic residues" evidence="1">
    <location>
        <begin position="99"/>
        <end position="127"/>
    </location>
</feature>
<accession>A0A9N8UVV6</accession>
<feature type="compositionally biased region" description="Basic and acidic residues" evidence="1">
    <location>
        <begin position="177"/>
        <end position="195"/>
    </location>
</feature>
<dbReference type="SUPFAM" id="SSF46689">
    <property type="entry name" value="Homeodomain-like"/>
    <property type="match status" value="1"/>
</dbReference>
<feature type="compositionally biased region" description="Polar residues" evidence="1">
    <location>
        <begin position="764"/>
        <end position="774"/>
    </location>
</feature>
<feature type="region of interest" description="Disordered" evidence="1">
    <location>
        <begin position="245"/>
        <end position="373"/>
    </location>
</feature>
<dbReference type="PROSITE" id="PS51293">
    <property type="entry name" value="SANT"/>
    <property type="match status" value="1"/>
</dbReference>
<dbReference type="SMART" id="SM00717">
    <property type="entry name" value="SANT"/>
    <property type="match status" value="1"/>
</dbReference>
<gene>
    <name evidence="3" type="ORF">DEBURN_LOCUS280</name>
</gene>
<keyword evidence="4" id="KW-1185">Reference proteome</keyword>
<feature type="compositionally biased region" description="Basic and acidic residues" evidence="1">
    <location>
        <begin position="788"/>
        <end position="806"/>
    </location>
</feature>
<reference evidence="3" key="1">
    <citation type="submission" date="2021-06" db="EMBL/GenBank/DDBJ databases">
        <authorList>
            <person name="Kallberg Y."/>
            <person name="Tangrot J."/>
            <person name="Rosling A."/>
        </authorList>
    </citation>
    <scope>NUCLEOTIDE SEQUENCE</scope>
    <source>
        <strain evidence="3">AZ414A</strain>
    </source>
</reference>
<evidence type="ECO:0000259" key="2">
    <source>
        <dbReference type="PROSITE" id="PS51293"/>
    </source>
</evidence>
<evidence type="ECO:0000256" key="1">
    <source>
        <dbReference type="SAM" id="MobiDB-lite"/>
    </source>
</evidence>
<dbReference type="InterPro" id="IPR039467">
    <property type="entry name" value="TFIIIB_B''_Myb"/>
</dbReference>
<feature type="compositionally biased region" description="Basic and acidic residues" evidence="1">
    <location>
        <begin position="138"/>
        <end position="152"/>
    </location>
</feature>
<organism evidence="3 4">
    <name type="scientific">Diversispora eburnea</name>
    <dbReference type="NCBI Taxonomy" id="1213867"/>
    <lineage>
        <taxon>Eukaryota</taxon>
        <taxon>Fungi</taxon>
        <taxon>Fungi incertae sedis</taxon>
        <taxon>Mucoromycota</taxon>
        <taxon>Glomeromycotina</taxon>
        <taxon>Glomeromycetes</taxon>
        <taxon>Diversisporales</taxon>
        <taxon>Diversisporaceae</taxon>
        <taxon>Diversispora</taxon>
    </lineage>
</organism>
<evidence type="ECO:0000313" key="3">
    <source>
        <dbReference type="EMBL" id="CAG8432956.1"/>
    </source>
</evidence>
<feature type="region of interest" description="Disordered" evidence="1">
    <location>
        <begin position="1"/>
        <end position="224"/>
    </location>
</feature>
<feature type="compositionally biased region" description="Basic and acidic residues" evidence="1">
    <location>
        <begin position="206"/>
        <end position="224"/>
    </location>
</feature>
<feature type="compositionally biased region" description="Low complexity" evidence="1">
    <location>
        <begin position="302"/>
        <end position="313"/>
    </location>
</feature>
<protein>
    <submittedName>
        <fullName evidence="3">11017_t:CDS:1</fullName>
    </submittedName>
</protein>
<dbReference type="Gene3D" id="1.20.58.1880">
    <property type="match status" value="1"/>
</dbReference>
<feature type="compositionally biased region" description="Low complexity" evidence="1">
    <location>
        <begin position="1038"/>
        <end position="1048"/>
    </location>
</feature>
<evidence type="ECO:0000313" key="4">
    <source>
        <dbReference type="Proteomes" id="UP000789706"/>
    </source>
</evidence>
<dbReference type="Proteomes" id="UP000789706">
    <property type="component" value="Unassembled WGS sequence"/>
</dbReference>
<feature type="region of interest" description="Disordered" evidence="1">
    <location>
        <begin position="1193"/>
        <end position="1246"/>
    </location>
</feature>
<dbReference type="Pfam" id="PF15963">
    <property type="entry name" value="Myb_DNA-bind_7"/>
    <property type="match status" value="1"/>
</dbReference>
<dbReference type="InterPro" id="IPR009057">
    <property type="entry name" value="Homeodomain-like_sf"/>
</dbReference>
<dbReference type="CDD" id="cd00167">
    <property type="entry name" value="SANT"/>
    <property type="match status" value="1"/>
</dbReference>
<dbReference type="InterPro" id="IPR017884">
    <property type="entry name" value="SANT_dom"/>
</dbReference>
<comment type="caution">
    <text evidence="3">The sequence shown here is derived from an EMBL/GenBank/DDBJ whole genome shotgun (WGS) entry which is preliminary data.</text>
</comment>
<dbReference type="EMBL" id="CAJVPK010000009">
    <property type="protein sequence ID" value="CAG8432956.1"/>
    <property type="molecule type" value="Genomic_DNA"/>
</dbReference>
<feature type="compositionally biased region" description="Basic and acidic residues" evidence="1">
    <location>
        <begin position="159"/>
        <end position="169"/>
    </location>
</feature>
<proteinExistence type="predicted"/>
<feature type="domain" description="SANT" evidence="2">
    <location>
        <begin position="943"/>
        <end position="994"/>
    </location>
</feature>
<feature type="compositionally biased region" description="Polar residues" evidence="1">
    <location>
        <begin position="1062"/>
        <end position="1082"/>
    </location>
</feature>
<feature type="compositionally biased region" description="Low complexity" evidence="1">
    <location>
        <begin position="1217"/>
        <end position="1244"/>
    </location>
</feature>
<feature type="region of interest" description="Disordered" evidence="1">
    <location>
        <begin position="760"/>
        <end position="810"/>
    </location>
</feature>
<feature type="compositionally biased region" description="Low complexity" evidence="1">
    <location>
        <begin position="259"/>
        <end position="281"/>
    </location>
</feature>
<dbReference type="InterPro" id="IPR001005">
    <property type="entry name" value="SANT/Myb"/>
</dbReference>
<dbReference type="OrthoDB" id="2405147at2759"/>
<feature type="compositionally biased region" description="Basic residues" evidence="1">
    <location>
        <begin position="552"/>
        <end position="567"/>
    </location>
</feature>
<dbReference type="Gene3D" id="1.10.10.60">
    <property type="entry name" value="Homeodomain-like"/>
    <property type="match status" value="1"/>
</dbReference>
<name>A0A9N8UVV6_9GLOM</name>
<feature type="region of interest" description="Disordered" evidence="1">
    <location>
        <begin position="552"/>
        <end position="576"/>
    </location>
</feature>
<feature type="region of interest" description="Disordered" evidence="1">
    <location>
        <begin position="906"/>
        <end position="933"/>
    </location>
</feature>
<feature type="region of interest" description="Disordered" evidence="1">
    <location>
        <begin position="1034"/>
        <end position="1082"/>
    </location>
</feature>
<feature type="region of interest" description="Disordered" evidence="1">
    <location>
        <begin position="1266"/>
        <end position="1294"/>
    </location>
</feature>
<feature type="compositionally biased region" description="Basic and acidic residues" evidence="1">
    <location>
        <begin position="13"/>
        <end position="45"/>
    </location>
</feature>